<evidence type="ECO:0000256" key="2">
    <source>
        <dbReference type="ARBA" id="ARBA00022801"/>
    </source>
</evidence>
<dbReference type="CDD" id="cd00085">
    <property type="entry name" value="HNHc"/>
    <property type="match status" value="1"/>
</dbReference>
<evidence type="ECO:0000259" key="5">
    <source>
        <dbReference type="SMART" id="SM00507"/>
    </source>
</evidence>
<organism evidence="6 7">
    <name type="scientific">Ligilactobacillus saerimneri</name>
    <dbReference type="NCBI Taxonomy" id="228229"/>
    <lineage>
        <taxon>Bacteria</taxon>
        <taxon>Bacillati</taxon>
        <taxon>Bacillota</taxon>
        <taxon>Bacilli</taxon>
        <taxon>Lactobacillales</taxon>
        <taxon>Lactobacillaceae</taxon>
        <taxon>Ligilactobacillus</taxon>
    </lineage>
</organism>
<evidence type="ECO:0000313" key="6">
    <source>
        <dbReference type="EMBL" id="QLL78784.1"/>
    </source>
</evidence>
<dbReference type="GO" id="GO:0004519">
    <property type="term" value="F:endonuclease activity"/>
    <property type="evidence" value="ECO:0007669"/>
    <property type="project" value="UniProtKB-KW"/>
</dbReference>
<keyword evidence="2" id="KW-0378">Hydrolase</keyword>
<feature type="domain" description="HNH nuclease" evidence="5">
    <location>
        <begin position="17"/>
        <end position="74"/>
    </location>
</feature>
<dbReference type="GO" id="GO:0003676">
    <property type="term" value="F:nucleic acid binding"/>
    <property type="evidence" value="ECO:0007669"/>
    <property type="project" value="InterPro"/>
</dbReference>
<dbReference type="AlphaFoldDB" id="A0A7H9EM58"/>
<dbReference type="GO" id="GO:0008270">
    <property type="term" value="F:zinc ion binding"/>
    <property type="evidence" value="ECO:0007669"/>
    <property type="project" value="InterPro"/>
</dbReference>
<gene>
    <name evidence="6" type="ORF">GTO87_02950</name>
</gene>
<dbReference type="PANTHER" id="PTHR41286:SF1">
    <property type="entry name" value="HNH NUCLEASE YAJD-RELATED"/>
    <property type="match status" value="1"/>
</dbReference>
<dbReference type="KEGG" id="lsw:GTO87_02950"/>
<comment type="similarity">
    <text evidence="3">Belongs to the HNH nuclease family.</text>
</comment>
<dbReference type="GO" id="GO:0005829">
    <property type="term" value="C:cytosol"/>
    <property type="evidence" value="ECO:0007669"/>
    <property type="project" value="TreeGrafter"/>
</dbReference>
<dbReference type="Gene3D" id="1.10.30.50">
    <property type="match status" value="1"/>
</dbReference>
<sequence length="98" mass="11666">MDEAARVAFYHSKEWQALRRQALRRDGYECVACKAEGKVSTGVLDVDHIKPIESYPDLKLDLKNLQTLCKYHHNRKHGRGFFKAAHKKKRRWNDERWD</sequence>
<dbReference type="PANTHER" id="PTHR41286">
    <property type="entry name" value="HNH NUCLEASE YAJD-RELATED"/>
    <property type="match status" value="1"/>
</dbReference>
<evidence type="ECO:0000313" key="7">
    <source>
        <dbReference type="Proteomes" id="UP000510886"/>
    </source>
</evidence>
<dbReference type="GO" id="GO:0016787">
    <property type="term" value="F:hydrolase activity"/>
    <property type="evidence" value="ECO:0007669"/>
    <property type="project" value="UniProtKB-KW"/>
</dbReference>
<dbReference type="SMART" id="SM00507">
    <property type="entry name" value="HNHc"/>
    <property type="match status" value="1"/>
</dbReference>
<name>A0A7H9EM58_9LACO</name>
<keyword evidence="6" id="KW-0255">Endonuclease</keyword>
<evidence type="ECO:0000256" key="4">
    <source>
        <dbReference type="ARBA" id="ARBA00040194"/>
    </source>
</evidence>
<dbReference type="InterPro" id="IPR002711">
    <property type="entry name" value="HNH"/>
</dbReference>
<evidence type="ECO:0000256" key="1">
    <source>
        <dbReference type="ARBA" id="ARBA00022722"/>
    </source>
</evidence>
<dbReference type="Proteomes" id="UP000510886">
    <property type="component" value="Chromosome"/>
</dbReference>
<dbReference type="Pfam" id="PF01844">
    <property type="entry name" value="HNH"/>
    <property type="match status" value="1"/>
</dbReference>
<accession>A0A7H9EM58</accession>
<protein>
    <recommendedName>
        <fullName evidence="4">Putative HNH nuclease YajD</fullName>
    </recommendedName>
</protein>
<dbReference type="InterPro" id="IPR003615">
    <property type="entry name" value="HNH_nuc"/>
</dbReference>
<keyword evidence="1" id="KW-0540">Nuclease</keyword>
<reference evidence="6 7" key="1">
    <citation type="submission" date="2020-01" db="EMBL/GenBank/DDBJ databases">
        <title>Complete and circular genome sequences of six lactobacillus isolates from horses.</title>
        <authorList>
            <person name="Hassan H.M."/>
        </authorList>
    </citation>
    <scope>NUCLEOTIDE SEQUENCE [LARGE SCALE GENOMIC DNA]</scope>
    <source>
        <strain evidence="6 7">1A</strain>
    </source>
</reference>
<dbReference type="EMBL" id="CP047418">
    <property type="protein sequence ID" value="QLL78784.1"/>
    <property type="molecule type" value="Genomic_DNA"/>
</dbReference>
<proteinExistence type="inferred from homology"/>
<evidence type="ECO:0000256" key="3">
    <source>
        <dbReference type="ARBA" id="ARBA00038412"/>
    </source>
</evidence>